<sequence length="39" mass="4521">MQRKLNEEHFAKSSYINSFLDRGLPELESKSLLEKHSSA</sequence>
<evidence type="ECO:0000313" key="1">
    <source>
        <dbReference type="EMBL" id="GKT29398.1"/>
    </source>
</evidence>
<comment type="caution">
    <text evidence="1">The sequence shown here is derived from an EMBL/GenBank/DDBJ whole genome shotgun (WGS) entry which is preliminary data.</text>
</comment>
<evidence type="ECO:0008006" key="3">
    <source>
        <dbReference type="Google" id="ProtNLM"/>
    </source>
</evidence>
<dbReference type="Proteomes" id="UP001057375">
    <property type="component" value="Unassembled WGS sequence"/>
</dbReference>
<evidence type="ECO:0000313" key="2">
    <source>
        <dbReference type="Proteomes" id="UP001057375"/>
    </source>
</evidence>
<proteinExistence type="predicted"/>
<dbReference type="EMBL" id="BQXS01000830">
    <property type="protein sequence ID" value="GKT29398.1"/>
    <property type="molecule type" value="Genomic_DNA"/>
</dbReference>
<gene>
    <name evidence="1" type="ORF">ADUPG1_001173</name>
</gene>
<reference evidence="1" key="1">
    <citation type="submission" date="2022-03" db="EMBL/GenBank/DDBJ databases">
        <title>Draft genome sequence of Aduncisulcus paluster, a free-living microaerophilic Fornicata.</title>
        <authorList>
            <person name="Yuyama I."/>
            <person name="Kume K."/>
            <person name="Tamura T."/>
            <person name="Inagaki Y."/>
            <person name="Hashimoto T."/>
        </authorList>
    </citation>
    <scope>NUCLEOTIDE SEQUENCE</scope>
    <source>
        <strain evidence="1">NY0171</strain>
    </source>
</reference>
<accession>A0ABQ5KA25</accession>
<protein>
    <recommendedName>
        <fullName evidence="3">Maturase K</fullName>
    </recommendedName>
</protein>
<keyword evidence="2" id="KW-1185">Reference proteome</keyword>
<name>A0ABQ5KA25_9EUKA</name>
<organism evidence="1 2">
    <name type="scientific">Aduncisulcus paluster</name>
    <dbReference type="NCBI Taxonomy" id="2918883"/>
    <lineage>
        <taxon>Eukaryota</taxon>
        <taxon>Metamonada</taxon>
        <taxon>Carpediemonas-like organisms</taxon>
        <taxon>Aduncisulcus</taxon>
    </lineage>
</organism>
<feature type="non-terminal residue" evidence="1">
    <location>
        <position position="39"/>
    </location>
</feature>